<gene>
    <name evidence="2" type="ORF">LMG27198_48950</name>
</gene>
<sequence>MPPIFRRRPLGAVRKSAPPRAGSAGRLAIPDPSLQHLVRASVIETKEVHMEDIRDIYAEIAELRAELAHCIRRERRETQLRLVQALTEADHRQREAEVT</sequence>
<evidence type="ECO:0000256" key="1">
    <source>
        <dbReference type="SAM" id="MobiDB-lite"/>
    </source>
</evidence>
<dbReference type="AlphaFoldDB" id="A0A9W6LUR3"/>
<evidence type="ECO:0000313" key="2">
    <source>
        <dbReference type="EMBL" id="GLI95903.1"/>
    </source>
</evidence>
<feature type="region of interest" description="Disordered" evidence="1">
    <location>
        <begin position="1"/>
        <end position="28"/>
    </location>
</feature>
<reference evidence="2" key="1">
    <citation type="journal article" date="2023" name="Int. J. Syst. Evol. Microbiol.">
        <title>Methylocystis iwaonis sp. nov., a type II methane-oxidizing bacterium from surface soil of a rice paddy field in Japan, and emended description of the genus Methylocystis (ex Whittenbury et al. 1970) Bowman et al. 1993.</title>
        <authorList>
            <person name="Kaise H."/>
            <person name="Sawadogo J.B."/>
            <person name="Alam M.S."/>
            <person name="Ueno C."/>
            <person name="Dianou D."/>
            <person name="Shinjo R."/>
            <person name="Asakawa S."/>
        </authorList>
    </citation>
    <scope>NUCLEOTIDE SEQUENCE</scope>
    <source>
        <strain evidence="2">LMG27198</strain>
    </source>
</reference>
<dbReference type="Proteomes" id="UP001144323">
    <property type="component" value="Unassembled WGS sequence"/>
</dbReference>
<evidence type="ECO:0000313" key="3">
    <source>
        <dbReference type="Proteomes" id="UP001144323"/>
    </source>
</evidence>
<accession>A0A9W6LUR3</accession>
<keyword evidence="3" id="KW-1185">Reference proteome</keyword>
<protein>
    <submittedName>
        <fullName evidence="2">Uncharacterized protein</fullName>
    </submittedName>
</protein>
<organism evidence="2 3">
    <name type="scientific">Methylocystis echinoides</name>
    <dbReference type="NCBI Taxonomy" id="29468"/>
    <lineage>
        <taxon>Bacteria</taxon>
        <taxon>Pseudomonadati</taxon>
        <taxon>Pseudomonadota</taxon>
        <taxon>Alphaproteobacteria</taxon>
        <taxon>Hyphomicrobiales</taxon>
        <taxon>Methylocystaceae</taxon>
        <taxon>Methylocystis</taxon>
    </lineage>
</organism>
<dbReference type="EMBL" id="BSEC01000006">
    <property type="protein sequence ID" value="GLI95903.1"/>
    <property type="molecule type" value="Genomic_DNA"/>
</dbReference>
<comment type="caution">
    <text evidence="2">The sequence shown here is derived from an EMBL/GenBank/DDBJ whole genome shotgun (WGS) entry which is preliminary data.</text>
</comment>
<name>A0A9W6LUR3_9HYPH</name>
<proteinExistence type="predicted"/>